<name>A0A4U7B9T0_9PEZI</name>
<sequence length="200" mass="22878">MKPLLTNIESDTDITPLPTPKRKTVLISGANPPAPFSLSSFSGLVRFPDHNKPFWHITWATRPQCEGDPMRGPCGIHVRLMDMPFVQCWPPALRLLDDLNNCYVRSWGGDVLVAGAWMRDSFSAKEKFYFGLARVTTSHNTEREILRDLISHRYDQIDLQNWHLAEGKEQFESKFGFAGRVFDEVEARPDMFMHIPVTST</sequence>
<comment type="caution">
    <text evidence="1">The sequence shown here is derived from an EMBL/GenBank/DDBJ whole genome shotgun (WGS) entry which is preliminary data.</text>
</comment>
<reference evidence="1 2" key="1">
    <citation type="submission" date="2018-02" db="EMBL/GenBank/DDBJ databases">
        <title>Draft genome sequences of Elsinoe sp., causing black scab on jojoba.</title>
        <authorList>
            <person name="Stodart B."/>
            <person name="Jeffress S."/>
            <person name="Ash G."/>
            <person name="Arun Chinnappa K."/>
        </authorList>
    </citation>
    <scope>NUCLEOTIDE SEQUENCE [LARGE SCALE GENOMIC DNA]</scope>
    <source>
        <strain evidence="1 2">Hillstone_2</strain>
    </source>
</reference>
<dbReference type="Proteomes" id="UP000308133">
    <property type="component" value="Unassembled WGS sequence"/>
</dbReference>
<organism evidence="1 2">
    <name type="scientific">Elsinoe australis</name>
    <dbReference type="NCBI Taxonomy" id="40998"/>
    <lineage>
        <taxon>Eukaryota</taxon>
        <taxon>Fungi</taxon>
        <taxon>Dikarya</taxon>
        <taxon>Ascomycota</taxon>
        <taxon>Pezizomycotina</taxon>
        <taxon>Dothideomycetes</taxon>
        <taxon>Dothideomycetidae</taxon>
        <taxon>Myriangiales</taxon>
        <taxon>Elsinoaceae</taxon>
        <taxon>Elsinoe</taxon>
    </lineage>
</organism>
<protein>
    <submittedName>
        <fullName evidence="1">Uncharacterized protein</fullName>
    </submittedName>
</protein>
<dbReference type="EMBL" id="PTQR01000013">
    <property type="protein sequence ID" value="TKX26380.1"/>
    <property type="molecule type" value="Genomic_DNA"/>
</dbReference>
<proteinExistence type="predicted"/>
<evidence type="ECO:0000313" key="1">
    <source>
        <dbReference type="EMBL" id="TKX26380.1"/>
    </source>
</evidence>
<accession>A0A4U7B9T0</accession>
<evidence type="ECO:0000313" key="2">
    <source>
        <dbReference type="Proteomes" id="UP000308133"/>
    </source>
</evidence>
<dbReference type="AlphaFoldDB" id="A0A4U7B9T0"/>
<gene>
    <name evidence="1" type="ORF">C1H76_1342</name>
</gene>